<accession>A0A0H5QIC2</accession>
<dbReference type="PANTHER" id="PTHR13532">
    <property type="match status" value="1"/>
</dbReference>
<feature type="chain" id="PRO_5005222763" description="VWFA domain-containing protein" evidence="1">
    <location>
        <begin position="19"/>
        <end position="448"/>
    </location>
</feature>
<feature type="signal peptide" evidence="1">
    <location>
        <begin position="1"/>
        <end position="18"/>
    </location>
</feature>
<evidence type="ECO:0000256" key="1">
    <source>
        <dbReference type="SAM" id="SignalP"/>
    </source>
</evidence>
<dbReference type="AlphaFoldDB" id="A0A0H5QIC2"/>
<sequence length="448" mass="49910">MPTILLVSASLSLLQSDGSPDRCRKDVMQLMLLHLLKRVPAHDLIALYEFSAHETLCSVPFTDDHSNVRKRVYQIPLHERYPIGPALEKVVDEVAYAFPIRSRIQIIVITDGRLLHGWEQCRFRQVTDAVDDNDFTLQSIEKLNAFALKIHERYAMQLHVICFGDRFDTQIDDGEYERLVCSGGGSLCFIEMPTSSIKSHIDSFADVVYPTYSGVLLIGSAPVFSFRSDPDPCTLSFGSGLSWSTNVVVQGFLPTSDATCAPMSRHTLESIDPVAFNSFLSALRQTDRVALVSLNGSSSWLGLIRPVPPSLLVLDVLVPSSTLPWLNDSLTALDYAPPHDSSQSLPKVVPPASYFLQHNGQERITINHVAVQRDFALIVKLLHSEGADDALQELTALCDEMRNRARRFCCPSLLVALVSLLNSEVDLISPSLKERWLIPMVQRLQLNN</sequence>
<dbReference type="Gene3D" id="3.40.50.410">
    <property type="entry name" value="von Willebrand factor, type A domain"/>
    <property type="match status" value="1"/>
</dbReference>
<dbReference type="SUPFAM" id="SSF53300">
    <property type="entry name" value="vWA-like"/>
    <property type="match status" value="1"/>
</dbReference>
<protein>
    <recommendedName>
        <fullName evidence="3">VWFA domain-containing protein</fullName>
    </recommendedName>
</protein>
<dbReference type="GO" id="GO:0034472">
    <property type="term" value="P:snRNA 3'-end processing"/>
    <property type="evidence" value="ECO:0007669"/>
    <property type="project" value="TreeGrafter"/>
</dbReference>
<evidence type="ECO:0008006" key="3">
    <source>
        <dbReference type="Google" id="ProtNLM"/>
    </source>
</evidence>
<organism evidence="2">
    <name type="scientific">Spongospora subterranea</name>
    <dbReference type="NCBI Taxonomy" id="70186"/>
    <lineage>
        <taxon>Eukaryota</taxon>
        <taxon>Sar</taxon>
        <taxon>Rhizaria</taxon>
        <taxon>Endomyxa</taxon>
        <taxon>Phytomyxea</taxon>
        <taxon>Plasmodiophorida</taxon>
        <taxon>Plasmodiophoridae</taxon>
        <taxon>Spongospora</taxon>
    </lineage>
</organism>
<keyword evidence="1" id="KW-0732">Signal</keyword>
<dbReference type="EMBL" id="HACM01000940">
    <property type="protein sequence ID" value="CRZ01382.1"/>
    <property type="molecule type" value="Transcribed_RNA"/>
</dbReference>
<reference evidence="2" key="1">
    <citation type="submission" date="2015-04" db="EMBL/GenBank/DDBJ databases">
        <title>The genome sequence of the plant pathogenic Rhizarian Plasmodiophora brassicae reveals insights in its biotrophic life cycle and the origin of chitin synthesis.</title>
        <authorList>
            <person name="Schwelm A."/>
            <person name="Fogelqvist J."/>
            <person name="Knaust A."/>
            <person name="Julke S."/>
            <person name="Lilja T."/>
            <person name="Dhandapani V."/>
            <person name="Bonilla-Rosso G."/>
            <person name="Karlsson M."/>
            <person name="Shevchenko A."/>
            <person name="Choi S.R."/>
            <person name="Kim H.G."/>
            <person name="Park J.Y."/>
            <person name="Lim Y.P."/>
            <person name="Ludwig-Muller J."/>
            <person name="Dixelius C."/>
        </authorList>
    </citation>
    <scope>NUCLEOTIDE SEQUENCE</scope>
    <source>
        <tissue evidence="2">Potato root galls</tissue>
    </source>
</reference>
<name>A0A0H5QIC2_9EUKA</name>
<evidence type="ECO:0000313" key="2">
    <source>
        <dbReference type="EMBL" id="CRZ01382.1"/>
    </source>
</evidence>
<dbReference type="InterPro" id="IPR039841">
    <property type="entry name" value="INTS14"/>
</dbReference>
<proteinExistence type="predicted"/>
<dbReference type="PANTHER" id="PTHR13532:SF3">
    <property type="entry name" value="INTEGRATOR COMPLEX SUBUNIT 14"/>
    <property type="match status" value="1"/>
</dbReference>
<dbReference type="InterPro" id="IPR036465">
    <property type="entry name" value="vWFA_dom_sf"/>
</dbReference>
<dbReference type="GO" id="GO:0032039">
    <property type="term" value="C:integrator complex"/>
    <property type="evidence" value="ECO:0007669"/>
    <property type="project" value="InterPro"/>
</dbReference>